<dbReference type="InterPro" id="IPR036259">
    <property type="entry name" value="MFS_trans_sf"/>
</dbReference>
<evidence type="ECO:0000313" key="9">
    <source>
        <dbReference type="EMBL" id="CVK20315.1"/>
    </source>
</evidence>
<feature type="transmembrane region" description="Helical" evidence="7">
    <location>
        <begin position="200"/>
        <end position="219"/>
    </location>
</feature>
<protein>
    <submittedName>
        <fullName evidence="9">Multidrug export protein EmrB</fullName>
    </submittedName>
</protein>
<dbReference type="Gene3D" id="1.20.1250.20">
    <property type="entry name" value="MFS general substrate transporter like domains"/>
    <property type="match status" value="1"/>
</dbReference>
<dbReference type="InterPro" id="IPR011701">
    <property type="entry name" value="MFS"/>
</dbReference>
<comment type="subcellular location">
    <subcellularLocation>
        <location evidence="1">Cell membrane</location>
        <topology evidence="1">Multi-pass membrane protein</topology>
    </subcellularLocation>
</comment>
<dbReference type="PROSITE" id="PS50850">
    <property type="entry name" value="MFS"/>
    <property type="match status" value="1"/>
</dbReference>
<dbReference type="InterPro" id="IPR020846">
    <property type="entry name" value="MFS_dom"/>
</dbReference>
<dbReference type="EMBL" id="FCOW01000017">
    <property type="protein sequence ID" value="CVK20315.1"/>
    <property type="molecule type" value="Genomic_DNA"/>
</dbReference>
<comment type="caution">
    <text evidence="9">The sequence shown here is derived from an EMBL/GenBank/DDBJ whole genome shotgun (WGS) entry which is preliminary data.</text>
</comment>
<evidence type="ECO:0000256" key="3">
    <source>
        <dbReference type="ARBA" id="ARBA00022475"/>
    </source>
</evidence>
<dbReference type="PRINTS" id="PR01036">
    <property type="entry name" value="TCRTETB"/>
</dbReference>
<keyword evidence="3" id="KW-1003">Cell membrane</keyword>
<dbReference type="InterPro" id="IPR004638">
    <property type="entry name" value="EmrB-like"/>
</dbReference>
<feature type="transmembrane region" description="Helical" evidence="7">
    <location>
        <begin position="139"/>
        <end position="161"/>
    </location>
</feature>
<evidence type="ECO:0000256" key="7">
    <source>
        <dbReference type="SAM" id="Phobius"/>
    </source>
</evidence>
<evidence type="ECO:0000259" key="8">
    <source>
        <dbReference type="PROSITE" id="PS50850"/>
    </source>
</evidence>
<dbReference type="PANTHER" id="PTHR42718">
    <property type="entry name" value="MAJOR FACILITATOR SUPERFAMILY MULTIDRUG TRANSPORTER MFSC"/>
    <property type="match status" value="1"/>
</dbReference>
<keyword evidence="5 7" id="KW-1133">Transmembrane helix</keyword>
<keyword evidence="6 7" id="KW-0472">Membrane</keyword>
<evidence type="ECO:0000256" key="2">
    <source>
        <dbReference type="ARBA" id="ARBA00022448"/>
    </source>
</evidence>
<organism evidence="9 10">
    <name type="scientific">Sporomusa sphaeroides DSM 2875</name>
    <dbReference type="NCBI Taxonomy" id="1337886"/>
    <lineage>
        <taxon>Bacteria</taxon>
        <taxon>Bacillati</taxon>
        <taxon>Bacillota</taxon>
        <taxon>Negativicutes</taxon>
        <taxon>Selenomonadales</taxon>
        <taxon>Sporomusaceae</taxon>
        <taxon>Sporomusa</taxon>
    </lineage>
</organism>
<dbReference type="NCBIfam" id="TIGR00711">
    <property type="entry name" value="efflux_EmrB"/>
    <property type="match status" value="1"/>
</dbReference>
<reference evidence="9 10" key="1">
    <citation type="submission" date="2016-01" db="EMBL/GenBank/DDBJ databases">
        <authorList>
            <person name="Brown R."/>
        </authorList>
    </citation>
    <scope>NUCLEOTIDE SEQUENCE [LARGE SCALE GENOMIC DNA]</scope>
    <source>
        <strain evidence="9">Sporomusa sphaeroides DSM 2875</strain>
    </source>
</reference>
<evidence type="ECO:0000256" key="1">
    <source>
        <dbReference type="ARBA" id="ARBA00004651"/>
    </source>
</evidence>
<name>A0ABM9W574_9FIRM</name>
<feature type="transmembrane region" description="Helical" evidence="7">
    <location>
        <begin position="438"/>
        <end position="462"/>
    </location>
</feature>
<dbReference type="RefSeq" id="WP_075756960.1">
    <property type="nucleotide sequence ID" value="NZ_CP146991.1"/>
</dbReference>
<dbReference type="Pfam" id="PF07690">
    <property type="entry name" value="MFS_1"/>
    <property type="match status" value="2"/>
</dbReference>
<evidence type="ECO:0000313" key="10">
    <source>
        <dbReference type="Proteomes" id="UP000245702"/>
    </source>
</evidence>
<accession>A0ABM9W574</accession>
<proteinExistence type="predicted"/>
<dbReference type="SUPFAM" id="SSF103473">
    <property type="entry name" value="MFS general substrate transporter"/>
    <property type="match status" value="2"/>
</dbReference>
<feature type="transmembrane region" description="Helical" evidence="7">
    <location>
        <begin position="225"/>
        <end position="247"/>
    </location>
</feature>
<dbReference type="Proteomes" id="UP000245702">
    <property type="component" value="Unassembled WGS sequence"/>
</dbReference>
<keyword evidence="10" id="KW-1185">Reference proteome</keyword>
<feature type="transmembrane region" description="Helical" evidence="7">
    <location>
        <begin position="49"/>
        <end position="69"/>
    </location>
</feature>
<feature type="transmembrane region" description="Helical" evidence="7">
    <location>
        <begin position="110"/>
        <end position="132"/>
    </location>
</feature>
<feature type="transmembrane region" description="Helical" evidence="7">
    <location>
        <begin position="332"/>
        <end position="352"/>
    </location>
</feature>
<keyword evidence="2" id="KW-0813">Transport</keyword>
<gene>
    <name evidence="9" type="primary">emrB_2</name>
    <name evidence="9" type="ORF">SSPH_02983</name>
</gene>
<dbReference type="PANTHER" id="PTHR42718:SF46">
    <property type="entry name" value="BLR6921 PROTEIN"/>
    <property type="match status" value="1"/>
</dbReference>
<feature type="transmembrane region" description="Helical" evidence="7">
    <location>
        <begin position="12"/>
        <end position="37"/>
    </location>
</feature>
<keyword evidence="4 7" id="KW-0812">Transmembrane</keyword>
<evidence type="ECO:0000256" key="5">
    <source>
        <dbReference type="ARBA" id="ARBA00022989"/>
    </source>
</evidence>
<sequence>MQERLQGYSYYKWLIFGVVGTGTFMSTLTASIVNVALPPITTALHSNIATAQWVVTAYLLVITSLLPLMGRLGDVLGRSKLFGYGFAGFTAASLLCGTASSIGMLTAFRVLQAIGASVLMANAMAIVTSFFPPNERGKVLGMIGTIVALGSLCGPGLGGLLVEAFDWHAIFFVNIPVGVLGYAGARLILPVDRERRQETIDYLGAALFAAGMASLLLALNNGTEWGWLSLMTLGCILFSLVLFVLFIRYEKRVAQPMLELSIFKNRDFSTGNLAGLLSFMAMFSSSLLVPYFLHDIMAFSPGKIGLIMSAFPLVMAVVAPLSGMLSDKVGPVALTTSGLGVLAAGLVITANLQAGSGLWLILASQALMGLGNGLFQSPNNNSVMSAVEPRQLGVAGGINALARNFGMVCGTALAVAILEHQRMVSLSGLSQPTPAQQAAAFMDGYQAALFVGAGLAVAGMLISCKRAGKTVSGQ</sequence>
<dbReference type="CDD" id="cd17321">
    <property type="entry name" value="MFS_MMR_MDR_like"/>
    <property type="match status" value="1"/>
</dbReference>
<dbReference type="Gene3D" id="1.20.1720.10">
    <property type="entry name" value="Multidrug resistance protein D"/>
    <property type="match status" value="1"/>
</dbReference>
<evidence type="ECO:0000256" key="6">
    <source>
        <dbReference type="ARBA" id="ARBA00023136"/>
    </source>
</evidence>
<feature type="transmembrane region" description="Helical" evidence="7">
    <location>
        <begin position="304"/>
        <end position="325"/>
    </location>
</feature>
<feature type="transmembrane region" description="Helical" evidence="7">
    <location>
        <begin position="81"/>
        <end position="104"/>
    </location>
</feature>
<feature type="domain" description="Major facilitator superfamily (MFS) profile" evidence="8">
    <location>
        <begin position="15"/>
        <end position="471"/>
    </location>
</feature>
<evidence type="ECO:0000256" key="4">
    <source>
        <dbReference type="ARBA" id="ARBA00022692"/>
    </source>
</evidence>
<feature type="transmembrane region" description="Helical" evidence="7">
    <location>
        <begin position="268"/>
        <end position="292"/>
    </location>
</feature>
<feature type="transmembrane region" description="Helical" evidence="7">
    <location>
        <begin position="167"/>
        <end position="188"/>
    </location>
</feature>